<comment type="similarity">
    <text evidence="1">Belongs to the amidase family.</text>
</comment>
<dbReference type="eggNOG" id="COG0154">
    <property type="taxonomic scope" value="Bacteria"/>
</dbReference>
<dbReference type="InterPro" id="IPR036928">
    <property type="entry name" value="AS_sf"/>
</dbReference>
<protein>
    <submittedName>
        <fullName evidence="3">Amidase</fullName>
    </submittedName>
</protein>
<evidence type="ECO:0000313" key="3">
    <source>
        <dbReference type="EMBL" id="ACY96213.1"/>
    </source>
</evidence>
<dbReference type="Proteomes" id="UP000001918">
    <property type="component" value="Chromosome"/>
</dbReference>
<keyword evidence="4" id="KW-1185">Reference proteome</keyword>
<feature type="domain" description="Amidase" evidence="2">
    <location>
        <begin position="89"/>
        <end position="214"/>
    </location>
</feature>
<dbReference type="EMBL" id="CP001738">
    <property type="protein sequence ID" value="ACY96213.1"/>
    <property type="molecule type" value="Genomic_DNA"/>
</dbReference>
<dbReference type="SUPFAM" id="SSF75304">
    <property type="entry name" value="Amidase signature (AS) enzymes"/>
    <property type="match status" value="1"/>
</dbReference>
<dbReference type="Gene3D" id="3.90.1300.10">
    <property type="entry name" value="Amidase signature (AS) domain"/>
    <property type="match status" value="2"/>
</dbReference>
<dbReference type="Pfam" id="PF01425">
    <property type="entry name" value="Amidase"/>
    <property type="match status" value="3"/>
</dbReference>
<gene>
    <name evidence="3" type="ordered locus">Tcur_0618</name>
</gene>
<reference evidence="3 4" key="1">
    <citation type="journal article" date="2011" name="Stand. Genomic Sci.">
        <title>Complete genome sequence of Thermomonospora curvata type strain (B9).</title>
        <authorList>
            <person name="Chertkov O."/>
            <person name="Sikorski J."/>
            <person name="Nolan M."/>
            <person name="Lapidus A."/>
            <person name="Lucas S."/>
            <person name="Del Rio T.G."/>
            <person name="Tice H."/>
            <person name="Cheng J.F."/>
            <person name="Goodwin L."/>
            <person name="Pitluck S."/>
            <person name="Liolios K."/>
            <person name="Ivanova N."/>
            <person name="Mavromatis K."/>
            <person name="Mikhailova N."/>
            <person name="Ovchinnikova G."/>
            <person name="Pati A."/>
            <person name="Chen A."/>
            <person name="Palaniappan K."/>
            <person name="Djao O.D."/>
            <person name="Land M."/>
            <person name="Hauser L."/>
            <person name="Chang Y.J."/>
            <person name="Jeffries C.D."/>
            <person name="Brettin T."/>
            <person name="Han C."/>
            <person name="Detter J.C."/>
            <person name="Rohde M."/>
            <person name="Goker M."/>
            <person name="Woyke T."/>
            <person name="Bristow J."/>
            <person name="Eisen J.A."/>
            <person name="Markowitz V."/>
            <person name="Hugenholtz P."/>
            <person name="Klenk H.P."/>
            <person name="Kyrpides N.C."/>
        </authorList>
    </citation>
    <scope>NUCLEOTIDE SEQUENCE [LARGE SCALE GENOMIC DNA]</scope>
    <source>
        <strain evidence="4">ATCC 19995 / DSM 43183 / JCM 3096 / KCTC 9072 / NBRC 15933 / NCIMB 10081 / Henssen B9</strain>
    </source>
</reference>
<feature type="domain" description="Amidase" evidence="2">
    <location>
        <begin position="26"/>
        <end position="79"/>
    </location>
</feature>
<evidence type="ECO:0000256" key="1">
    <source>
        <dbReference type="ARBA" id="ARBA00009199"/>
    </source>
</evidence>
<evidence type="ECO:0000259" key="2">
    <source>
        <dbReference type="Pfam" id="PF01425"/>
    </source>
</evidence>
<name>D1A4H8_THECD</name>
<dbReference type="HOGENOM" id="CLU_009600_0_4_11"/>
<dbReference type="PANTHER" id="PTHR11895">
    <property type="entry name" value="TRANSAMIDASE"/>
    <property type="match status" value="1"/>
</dbReference>
<dbReference type="RefSeq" id="WP_012850997.1">
    <property type="nucleotide sequence ID" value="NC_013510.1"/>
</dbReference>
<organism evidence="3 4">
    <name type="scientific">Thermomonospora curvata (strain ATCC 19995 / DSM 43183 / JCM 3096 / KCTC 9072 / NBRC 15933 / NCIMB 10081 / Henssen B9)</name>
    <dbReference type="NCBI Taxonomy" id="471852"/>
    <lineage>
        <taxon>Bacteria</taxon>
        <taxon>Bacillati</taxon>
        <taxon>Actinomycetota</taxon>
        <taxon>Actinomycetes</taxon>
        <taxon>Streptosporangiales</taxon>
        <taxon>Thermomonosporaceae</taxon>
        <taxon>Thermomonospora</taxon>
    </lineage>
</organism>
<dbReference type="InterPro" id="IPR023631">
    <property type="entry name" value="Amidase_dom"/>
</dbReference>
<dbReference type="KEGG" id="tcu:Tcur_0618"/>
<accession>D1A4H8</accession>
<dbReference type="AlphaFoldDB" id="D1A4H8"/>
<sequence>MLEYLESDATGIAEAVGRGEASAVQVVRAALERLAAVEPVLRAFRRVLAEQAMADAQAVDRAVARGERLPLAGVPIAVKAWDGLEAPQTVLLRRAGCVVIGLTSVPGPHTPWQTWGRTERGPTVNPWRADRTPGGSSAGSAVAVAARVVPLATGSDGAGSIRIPAAWCGVLGLKPTNGRVRGHDAAGLNVPGALVRTSRDAALYLSVLLGEEIAPAGPEPLRAVWSGSLGFAQVDPEQAALARAAAERLHRAGRLVWRDHPVRLLDPGPAWHALRELGGDRENARRIRRANDDRLRAVFAEADVLLTPTTPLPPHGHDGPGEAMPVDLTWGFNISGHPAISIPAGRAADGTPVGLQAVARHGREDVLLRLAADLERLSPWPVPVIADA</sequence>
<dbReference type="STRING" id="471852.Tcur_0618"/>
<evidence type="ECO:0000313" key="4">
    <source>
        <dbReference type="Proteomes" id="UP000001918"/>
    </source>
</evidence>
<proteinExistence type="inferred from homology"/>
<dbReference type="InterPro" id="IPR000120">
    <property type="entry name" value="Amidase"/>
</dbReference>
<feature type="domain" description="Amidase" evidence="2">
    <location>
        <begin position="283"/>
        <end position="368"/>
    </location>
</feature>
<dbReference type="GO" id="GO:0003824">
    <property type="term" value="F:catalytic activity"/>
    <property type="evidence" value="ECO:0007669"/>
    <property type="project" value="InterPro"/>
</dbReference>
<dbReference type="PANTHER" id="PTHR11895:SF7">
    <property type="entry name" value="GLUTAMYL-TRNA(GLN) AMIDOTRANSFERASE SUBUNIT A, MITOCHONDRIAL"/>
    <property type="match status" value="1"/>
</dbReference>